<dbReference type="Proteomes" id="UP000037425">
    <property type="component" value="Unassembled WGS sequence"/>
</dbReference>
<dbReference type="InterPro" id="IPR024399">
    <property type="entry name" value="DUF2628"/>
</dbReference>
<sequence length="156" mass="17054">MASYMILTPPGARADDDRARFVADGFSWGAFLFPALWLFAKRMWLFGIAVAVLQILLISLSAIAGGLLAALLLHLALGLLVSLEGPIFIARRLIARDWTLRSIVPARDLETAEEIYFANVPSVDRKSAERPSVDWPRQAPAKAGAGLGLFESYGER</sequence>
<keyword evidence="1" id="KW-1133">Transmembrane helix</keyword>
<dbReference type="OrthoDB" id="7285394at2"/>
<dbReference type="EMBL" id="LGAP01000019">
    <property type="protein sequence ID" value="KOF15508.1"/>
    <property type="molecule type" value="Genomic_DNA"/>
</dbReference>
<dbReference type="PATRIC" id="fig|106592.7.peg.2569"/>
<evidence type="ECO:0008006" key="4">
    <source>
        <dbReference type="Google" id="ProtNLM"/>
    </source>
</evidence>
<evidence type="ECO:0000256" key="1">
    <source>
        <dbReference type="SAM" id="Phobius"/>
    </source>
</evidence>
<feature type="transmembrane region" description="Helical" evidence="1">
    <location>
        <begin position="21"/>
        <end position="40"/>
    </location>
</feature>
<gene>
    <name evidence="2" type="ORF">AC244_23420</name>
</gene>
<feature type="transmembrane region" description="Helical" evidence="1">
    <location>
        <begin position="46"/>
        <end position="73"/>
    </location>
</feature>
<protein>
    <recommendedName>
        <fullName evidence="4">DUF2628 domain-containing protein</fullName>
    </recommendedName>
</protein>
<dbReference type="RefSeq" id="WP_053251230.1">
    <property type="nucleotide sequence ID" value="NZ_LGAP01000019.1"/>
</dbReference>
<evidence type="ECO:0000313" key="3">
    <source>
        <dbReference type="Proteomes" id="UP000037425"/>
    </source>
</evidence>
<proteinExistence type="predicted"/>
<keyword evidence="1" id="KW-0812">Transmembrane</keyword>
<dbReference type="AlphaFoldDB" id="A0A0L8BLQ0"/>
<comment type="caution">
    <text evidence="2">The sequence shown here is derived from an EMBL/GenBank/DDBJ whole genome shotgun (WGS) entry which is preliminary data.</text>
</comment>
<organism evidence="2 3">
    <name type="scientific">Ensifer adhaerens</name>
    <name type="common">Sinorhizobium morelense</name>
    <dbReference type="NCBI Taxonomy" id="106592"/>
    <lineage>
        <taxon>Bacteria</taxon>
        <taxon>Pseudomonadati</taxon>
        <taxon>Pseudomonadota</taxon>
        <taxon>Alphaproteobacteria</taxon>
        <taxon>Hyphomicrobiales</taxon>
        <taxon>Rhizobiaceae</taxon>
        <taxon>Sinorhizobium/Ensifer group</taxon>
        <taxon>Ensifer</taxon>
    </lineage>
</organism>
<reference evidence="3" key="1">
    <citation type="submission" date="2015-07" db="EMBL/GenBank/DDBJ databases">
        <title>Whole genome sequence of an Ensifer adhaerens strain isolated from a cave pool in the Wind Cave National Park.</title>
        <authorList>
            <person name="Eng W.W.H."/>
            <person name="Gan H.M."/>
            <person name="Barton H.A."/>
            <person name="Savka M.A."/>
        </authorList>
    </citation>
    <scope>NUCLEOTIDE SEQUENCE [LARGE SCALE GENOMIC DNA]</scope>
    <source>
        <strain evidence="3">SD006</strain>
    </source>
</reference>
<dbReference type="Pfam" id="PF10947">
    <property type="entry name" value="DUF2628"/>
    <property type="match status" value="1"/>
</dbReference>
<evidence type="ECO:0000313" key="2">
    <source>
        <dbReference type="EMBL" id="KOF15508.1"/>
    </source>
</evidence>
<accession>A0A0L8BLQ0</accession>
<keyword evidence="1" id="KW-0472">Membrane</keyword>
<name>A0A0L8BLQ0_ENSAD</name>